<dbReference type="EMBL" id="VEPZ02000937">
    <property type="protein sequence ID" value="KAE8708921.1"/>
    <property type="molecule type" value="Genomic_DNA"/>
</dbReference>
<evidence type="ECO:0000313" key="1">
    <source>
        <dbReference type="EMBL" id="KAE8708921.1"/>
    </source>
</evidence>
<keyword evidence="2" id="KW-1185">Reference proteome</keyword>
<sequence>MIVVDGLLFTLVVKMPPSRRSRDRGWLAGDFGMGQSRSPRPEISVTGVWWRSGFWMIQNNLSGWATKNLSLGMSVMGSFLTVEVLVFGFDSGGVEWSKLVPDLEMHMWAIFIHVLPLHILIRIAATRGPLALAFGDYIGWQLSWSVENQSLFMACLFEEAYDEFSAYRHFSTDEHCPVCNLAIEDVYHVFRGISQLFTVTFFVRADKLDEFVSSELNTWLLVNLADVSPTWDILFGALLWYIWLDRNDRMFNNKLDDNGVIMERSKRLHLLCTLARQEVVHGQLSMAPHTHSGEGATTCGGVFRDCQGRWIVEVELDCQQALHLLQPNRIGGGTLSILVRIHAILQRNWCVRFQYISR</sequence>
<dbReference type="AlphaFoldDB" id="A0A6A3AWE3"/>
<comment type="caution">
    <text evidence="1">The sequence shown here is derived from an EMBL/GenBank/DDBJ whole genome shotgun (WGS) entry which is preliminary data.</text>
</comment>
<name>A0A6A3AWE3_HIBSY</name>
<dbReference type="Proteomes" id="UP000436088">
    <property type="component" value="Unassembled WGS sequence"/>
</dbReference>
<reference evidence="1" key="1">
    <citation type="submission" date="2019-09" db="EMBL/GenBank/DDBJ databases">
        <title>Draft genome information of white flower Hibiscus syriacus.</title>
        <authorList>
            <person name="Kim Y.-M."/>
        </authorList>
    </citation>
    <scope>NUCLEOTIDE SEQUENCE [LARGE SCALE GENOMIC DNA]</scope>
    <source>
        <strain evidence="1">YM2019G1</strain>
    </source>
</reference>
<organism evidence="1 2">
    <name type="scientific">Hibiscus syriacus</name>
    <name type="common">Rose of Sharon</name>
    <dbReference type="NCBI Taxonomy" id="106335"/>
    <lineage>
        <taxon>Eukaryota</taxon>
        <taxon>Viridiplantae</taxon>
        <taxon>Streptophyta</taxon>
        <taxon>Embryophyta</taxon>
        <taxon>Tracheophyta</taxon>
        <taxon>Spermatophyta</taxon>
        <taxon>Magnoliopsida</taxon>
        <taxon>eudicotyledons</taxon>
        <taxon>Gunneridae</taxon>
        <taxon>Pentapetalae</taxon>
        <taxon>rosids</taxon>
        <taxon>malvids</taxon>
        <taxon>Malvales</taxon>
        <taxon>Malvaceae</taxon>
        <taxon>Malvoideae</taxon>
        <taxon>Hibiscus</taxon>
    </lineage>
</organism>
<evidence type="ECO:0000313" key="2">
    <source>
        <dbReference type="Proteomes" id="UP000436088"/>
    </source>
</evidence>
<accession>A0A6A3AWE3</accession>
<gene>
    <name evidence="1" type="ORF">F3Y22_tig00110332pilonHSYRG00545</name>
</gene>
<proteinExistence type="predicted"/>
<protein>
    <submittedName>
        <fullName evidence="1">Uncharacterized protein</fullName>
    </submittedName>
</protein>